<feature type="region of interest" description="Disordered" evidence="1">
    <location>
        <begin position="277"/>
        <end position="306"/>
    </location>
</feature>
<sequence>MGRDTIQLENAVSTISEEYLLEFTSEYGIPESLHPELPGPGDPIVEFPEGKVGVYTRFFEFANHRIPISQFLFDILGYYQIHLSHLLVIGAAKVSHIEINCHVQNIIPTLNLFRVFYVPSFNSGWMSFRKRPGKNTPQCYIKLLDSLKNWNNRFFWVDERIFLTVVEWRTNVPKDGMPLAGSYFAADVTALNTHCTPFQKTTRNPIMPSRAESELLSGARRSNDSCVITEMDLFNLISTPNPAKVKTGTRPRAAHEVPLLTATSSRVIDMEDIAVVSGSSGTPSTIEKSPLDFDNENPTPSITEGVGRRIKPRTDWHMRHRKRGDNEAEANAPPKVLRKDHAAFRPVQSTLGGKSLAAMGLAAGSTVTPIIQGTSAGAKSVSDPDPLSYTEPPPHPEQDVAQSSRKAAPEVPAEDVATTEVQGVFSVESPGSGKSAFIPSVDRSPGGIYQPSHEETAEAKNAELAKELESLRVQFLDLQVDKNQLSQQASNLQAQITGEEKIKAAFEEFKKYEDSRVEKRCAEMDARLDKLCVDFDEELYSHMLTAFAGRRWVIGHGLRLAVMKCAEYLELRQAFANVVFSGLMKGMSEGLEHDIEHEKAGRDLAVVEAYDPKADSKYVKGLQDLKDLKYSLVDQLEKLKDAPIDLIMASLHIESDSREDAP</sequence>
<feature type="region of interest" description="Disordered" evidence="1">
    <location>
        <begin position="375"/>
        <end position="458"/>
    </location>
</feature>
<feature type="region of interest" description="Disordered" evidence="1">
    <location>
        <begin position="320"/>
        <end position="343"/>
    </location>
</feature>
<proteinExistence type="predicted"/>
<dbReference type="PANTHER" id="PTHR31099">
    <property type="entry name" value="OS06G0165300 PROTEIN"/>
    <property type="match status" value="1"/>
</dbReference>
<dbReference type="Proteomes" id="UP001151760">
    <property type="component" value="Unassembled WGS sequence"/>
</dbReference>
<keyword evidence="3" id="KW-1185">Reference proteome</keyword>
<organism evidence="2 3">
    <name type="scientific">Tanacetum coccineum</name>
    <dbReference type="NCBI Taxonomy" id="301880"/>
    <lineage>
        <taxon>Eukaryota</taxon>
        <taxon>Viridiplantae</taxon>
        <taxon>Streptophyta</taxon>
        <taxon>Embryophyta</taxon>
        <taxon>Tracheophyta</taxon>
        <taxon>Spermatophyta</taxon>
        <taxon>Magnoliopsida</taxon>
        <taxon>eudicotyledons</taxon>
        <taxon>Gunneridae</taxon>
        <taxon>Pentapetalae</taxon>
        <taxon>asterids</taxon>
        <taxon>campanulids</taxon>
        <taxon>Asterales</taxon>
        <taxon>Asteraceae</taxon>
        <taxon>Asteroideae</taxon>
        <taxon>Anthemideae</taxon>
        <taxon>Anthemidinae</taxon>
        <taxon>Tanacetum</taxon>
    </lineage>
</organism>
<evidence type="ECO:0008006" key="4">
    <source>
        <dbReference type="Google" id="ProtNLM"/>
    </source>
</evidence>
<evidence type="ECO:0000313" key="3">
    <source>
        <dbReference type="Proteomes" id="UP001151760"/>
    </source>
</evidence>
<reference evidence="2" key="1">
    <citation type="journal article" date="2022" name="Int. J. Mol. Sci.">
        <title>Draft Genome of Tanacetum Coccineum: Genomic Comparison of Closely Related Tanacetum-Family Plants.</title>
        <authorList>
            <person name="Yamashiro T."/>
            <person name="Shiraishi A."/>
            <person name="Nakayama K."/>
            <person name="Satake H."/>
        </authorList>
    </citation>
    <scope>NUCLEOTIDE SEQUENCE</scope>
</reference>
<reference evidence="2" key="2">
    <citation type="submission" date="2022-01" db="EMBL/GenBank/DDBJ databases">
        <authorList>
            <person name="Yamashiro T."/>
            <person name="Shiraishi A."/>
            <person name="Satake H."/>
            <person name="Nakayama K."/>
        </authorList>
    </citation>
    <scope>NUCLEOTIDE SEQUENCE</scope>
</reference>
<dbReference type="EMBL" id="BQNB010020309">
    <property type="protein sequence ID" value="GJT94585.1"/>
    <property type="molecule type" value="Genomic_DNA"/>
</dbReference>
<feature type="compositionally biased region" description="Polar residues" evidence="1">
    <location>
        <begin position="277"/>
        <end position="287"/>
    </location>
</feature>
<evidence type="ECO:0000313" key="2">
    <source>
        <dbReference type="EMBL" id="GJT94585.1"/>
    </source>
</evidence>
<gene>
    <name evidence="2" type="ORF">Tco_1090103</name>
</gene>
<protein>
    <recommendedName>
        <fullName evidence="4">Transposase (Putative), gypsy type</fullName>
    </recommendedName>
</protein>
<dbReference type="PANTHER" id="PTHR31099:SF41">
    <property type="entry name" value="TRANSPOSASE (PUTATIVE), GYPSY TYPE-RELATED"/>
    <property type="match status" value="1"/>
</dbReference>
<name>A0ABQ5I3B7_9ASTR</name>
<evidence type="ECO:0000256" key="1">
    <source>
        <dbReference type="SAM" id="MobiDB-lite"/>
    </source>
</evidence>
<comment type="caution">
    <text evidence="2">The sequence shown here is derived from an EMBL/GenBank/DDBJ whole genome shotgun (WGS) entry which is preliminary data.</text>
</comment>
<accession>A0ABQ5I3B7</accession>